<evidence type="ECO:0000313" key="2">
    <source>
        <dbReference type="Proteomes" id="UP000812982"/>
    </source>
</evidence>
<dbReference type="RefSeq" id="WP_217155593.1">
    <property type="nucleotide sequence ID" value="NZ_VOMB01000010.1"/>
</dbReference>
<accession>A0ABS6KJ60</accession>
<reference evidence="1 2" key="1">
    <citation type="journal article" date="2021" name="Sci. Rep.">
        <title>Phenotypic and genomic hallmarks of a novel, potentially pathogenic rapidly growing Mycobacterium species related to the Mycobacterium fortuitum complex.</title>
        <authorList>
            <person name="Gharbi R."/>
            <person name="Khanna V."/>
            <person name="Frigui W."/>
            <person name="Mhenni B."/>
            <person name="Brosch R."/>
            <person name="Mardassi H."/>
        </authorList>
    </citation>
    <scope>NUCLEOTIDE SEQUENCE [LARGE SCALE GENOMIC DNA]</scope>
    <source>
        <strain evidence="1 2">TNTM28</strain>
    </source>
</reference>
<dbReference type="EMBL" id="VOMB01000010">
    <property type="protein sequence ID" value="MBU9763553.1"/>
    <property type="molecule type" value="Genomic_DNA"/>
</dbReference>
<evidence type="ECO:0000313" key="1">
    <source>
        <dbReference type="EMBL" id="MBU9763553.1"/>
    </source>
</evidence>
<gene>
    <name evidence="1" type="ORF">FR943_06820</name>
</gene>
<keyword evidence="2" id="KW-1185">Reference proteome</keyword>
<protein>
    <submittedName>
        <fullName evidence="1">Uncharacterized protein</fullName>
    </submittedName>
</protein>
<comment type="caution">
    <text evidence="1">The sequence shown here is derived from an EMBL/GenBank/DDBJ whole genome shotgun (WGS) entry which is preliminary data.</text>
</comment>
<dbReference type="Proteomes" id="UP000812982">
    <property type="component" value="Unassembled WGS sequence"/>
</dbReference>
<name>A0ABS6KJ60_9MYCO</name>
<sequence>MAGRDDISPILERRLGQRVTLRRVGRPVDLPNPAEALARSPSPVTVLRTADMLLVRFSFQNLHRVQVDGTLALARRDDARPAFLIADFPPQHLVEQAFSEQGPADLVASPEPPYGFEFTDEAKATPPNKEVTPLAPPVLASLSAHSRLAFMVADETIAWSLDGLLAAMSRLPLSVAPHAENPLRILIPIGEQIADAITTARVQQVLLTNQAQAVPSVIGAVGRSAATARVLDHRLGKQISARVTATSRLAVDLGISAQITARPTVLLRPPAPRAPTSTETAIELPWRLQLSPHHGGGFAHTEAPVEHDGRIELWHSRLGVRTTTDADGICIDEENSEDRTVRAIWARDIDHPPHDGNWDVMGGSDDPSFTKSLTSRDRRMLVHETSDFTLKSKRRPWDPPAVDVDLLMLSALGGWLRSEFSTDTLPNGDFSITEWKHRAAMGRDHEVKVVYAGFLYPFGHPASLVKVTERKIQPNAPLPGRYAYLRQRFFIVVRQQTMTYPEGEKTWRDPNDPDNNEIRLDLAMPFSSVSILTRITPDLNDPEQEGGLTGAFCFFPTANNTPFPFKILATDRENQIVEYGGPLLFVGRERNVDEASLAAVRAAYLSADPAKRIHHLGGQRVAFAAATDPTSGASLDTTLSVDTLEFDAALITKVAVEKQDQAQFWPMLSSAGVVVPAMNALAGAAEPVLMKQPAHYRENGFADNHTHVFLEVVKPKDAAAVMSFAQQADRSGGFVTPSLAVTGLSGSKGPIGGLIAEAVSGSMTPENFFGGLEIPGKLFGAVELSDLLADIGLTPENMPSFIAKSVNQVTGFLDDLARISAVATDLQNRYAAEADAGLQGLLTALADTGNQAQAVLTAFAKISTLDDAQSAIQLLRTDLGELNSTIDGASALPNTVRVQLTGIIQRLGEYVGPGSDIIEAASQLMNGMSLPETVHAKLTWSTQLAPWPQDAPLFQPRPKAGETDLAARATLDLCVEVQAATKPGIKPSVTTTCSISPFKLQLLGGEDSFIALNIDVIEFTATPGRKTDVHIELAKPGVEFGGPLSFVNVLRSLIPLNGFSDPPYLDVDAQGITAGFDLALPDIPLGVMSLSNVSLAAQANIPFIGDSLDFSFGFCTRENPFRLTVWLFGGGGFFGITVAPQQCRMLEAAFEFGAAAALDFGVASGTVDCMAGIYFKLQTTAAGDDSQLTGYFRLHGEVDVLGLISVSIELYLELNYDFDTNTATGRATLTVEVEVAMLSKSVEITCEKKFKGSDRDPSFREMLGVPSADGTRAWDEYCDAFCPI</sequence>
<organism evidence="1 2">
    <name type="scientific">[Mycobacterium] fortunisiensis</name>
    <dbReference type="NCBI Taxonomy" id="2600579"/>
    <lineage>
        <taxon>Bacteria</taxon>
        <taxon>Bacillati</taxon>
        <taxon>Actinomycetota</taxon>
        <taxon>Actinomycetes</taxon>
        <taxon>Mycobacteriales</taxon>
        <taxon>Mycobacteriaceae</taxon>
        <taxon>Mycolicibacterium</taxon>
    </lineage>
</organism>
<proteinExistence type="predicted"/>